<organism evidence="1 2">
    <name type="scientific">Natronomicrosphaera hydrolytica</name>
    <dbReference type="NCBI Taxonomy" id="3242702"/>
    <lineage>
        <taxon>Bacteria</taxon>
        <taxon>Pseudomonadati</taxon>
        <taxon>Planctomycetota</taxon>
        <taxon>Phycisphaerae</taxon>
        <taxon>Phycisphaerales</taxon>
        <taxon>Phycisphaeraceae</taxon>
        <taxon>Natronomicrosphaera</taxon>
    </lineage>
</organism>
<accession>A0ABV4U8L6</accession>
<proteinExistence type="predicted"/>
<evidence type="ECO:0000313" key="2">
    <source>
        <dbReference type="Proteomes" id="UP001575105"/>
    </source>
</evidence>
<keyword evidence="2" id="KW-1185">Reference proteome</keyword>
<protein>
    <submittedName>
        <fullName evidence="1">Uncharacterized protein</fullName>
    </submittedName>
</protein>
<dbReference type="RefSeq" id="WP_425346084.1">
    <property type="nucleotide sequence ID" value="NZ_JBGUBD010000007.1"/>
</dbReference>
<comment type="caution">
    <text evidence="1">The sequence shown here is derived from an EMBL/GenBank/DDBJ whole genome shotgun (WGS) entry which is preliminary data.</text>
</comment>
<sequence length="69" mass="7157">MTWYTVQGVDPETGESAALSVEALTPANATAKATKLGMIVTAIERVAVQDNDVPRARVASADRAKSLAA</sequence>
<gene>
    <name evidence="1" type="ORF">ACERK3_12770</name>
</gene>
<dbReference type="EMBL" id="JBGUBD010000007">
    <property type="protein sequence ID" value="MFA9479157.1"/>
    <property type="molecule type" value="Genomic_DNA"/>
</dbReference>
<reference evidence="1 2" key="1">
    <citation type="submission" date="2024-08" db="EMBL/GenBank/DDBJ databases">
        <title>Whole-genome sequencing of halo(alkali)philic microorganisms from hypersaline lakes.</title>
        <authorList>
            <person name="Sorokin D.Y."/>
            <person name="Merkel A.Y."/>
            <person name="Messina E."/>
            <person name="Yakimov M."/>
        </authorList>
    </citation>
    <scope>NUCLEOTIDE SEQUENCE [LARGE SCALE GENOMIC DNA]</scope>
    <source>
        <strain evidence="1 2">AB-hyl4</strain>
    </source>
</reference>
<dbReference type="Proteomes" id="UP001575105">
    <property type="component" value="Unassembled WGS sequence"/>
</dbReference>
<name>A0ABV4U8L6_9BACT</name>
<evidence type="ECO:0000313" key="1">
    <source>
        <dbReference type="EMBL" id="MFA9479157.1"/>
    </source>
</evidence>